<accession>A0AAN9FKC3</accession>
<dbReference type="EMBL" id="JAYWIO010000003">
    <property type="protein sequence ID" value="KAK7277234.1"/>
    <property type="molecule type" value="Genomic_DNA"/>
</dbReference>
<reference evidence="2 3" key="1">
    <citation type="submission" date="2024-01" db="EMBL/GenBank/DDBJ databases">
        <title>The genomes of 5 underutilized Papilionoideae crops provide insights into root nodulation and disease resistanc.</title>
        <authorList>
            <person name="Yuan L."/>
        </authorList>
    </citation>
    <scope>NUCLEOTIDE SEQUENCE [LARGE SCALE GENOMIC DNA]</scope>
    <source>
        <strain evidence="2">ZHUSHIDOU_FW_LH</strain>
        <tissue evidence="2">Leaf</tissue>
    </source>
</reference>
<evidence type="ECO:0000313" key="3">
    <source>
        <dbReference type="Proteomes" id="UP001372338"/>
    </source>
</evidence>
<dbReference type="AlphaFoldDB" id="A0AAN9FKC3"/>
<protein>
    <submittedName>
        <fullName evidence="2">Uncharacterized protein</fullName>
    </submittedName>
</protein>
<keyword evidence="3" id="KW-1185">Reference proteome</keyword>
<dbReference type="Proteomes" id="UP001372338">
    <property type="component" value="Unassembled WGS sequence"/>
</dbReference>
<keyword evidence="1" id="KW-0472">Membrane</keyword>
<name>A0AAN9FKC3_CROPI</name>
<feature type="transmembrane region" description="Helical" evidence="1">
    <location>
        <begin position="37"/>
        <end position="55"/>
    </location>
</feature>
<proteinExistence type="predicted"/>
<evidence type="ECO:0000313" key="2">
    <source>
        <dbReference type="EMBL" id="KAK7277234.1"/>
    </source>
</evidence>
<gene>
    <name evidence="2" type="ORF">RIF29_18385</name>
</gene>
<organism evidence="2 3">
    <name type="scientific">Crotalaria pallida</name>
    <name type="common">Smooth rattlebox</name>
    <name type="synonym">Crotalaria striata</name>
    <dbReference type="NCBI Taxonomy" id="3830"/>
    <lineage>
        <taxon>Eukaryota</taxon>
        <taxon>Viridiplantae</taxon>
        <taxon>Streptophyta</taxon>
        <taxon>Embryophyta</taxon>
        <taxon>Tracheophyta</taxon>
        <taxon>Spermatophyta</taxon>
        <taxon>Magnoliopsida</taxon>
        <taxon>eudicotyledons</taxon>
        <taxon>Gunneridae</taxon>
        <taxon>Pentapetalae</taxon>
        <taxon>rosids</taxon>
        <taxon>fabids</taxon>
        <taxon>Fabales</taxon>
        <taxon>Fabaceae</taxon>
        <taxon>Papilionoideae</taxon>
        <taxon>50 kb inversion clade</taxon>
        <taxon>genistoids sensu lato</taxon>
        <taxon>core genistoids</taxon>
        <taxon>Crotalarieae</taxon>
        <taxon>Crotalaria</taxon>
    </lineage>
</organism>
<keyword evidence="1" id="KW-1133">Transmembrane helix</keyword>
<evidence type="ECO:0000256" key="1">
    <source>
        <dbReference type="SAM" id="Phobius"/>
    </source>
</evidence>
<sequence length="97" mass="11371">MNLLRICQAVQIDRVRIKQPTILFTVIEFHFFFPNRLPSFFSIVFLSSFLSTVFLSKLKKKCVKNQALTLGATQLNLILEMLQLRLRLIWSVVKMLI</sequence>
<keyword evidence="1" id="KW-0812">Transmembrane</keyword>
<comment type="caution">
    <text evidence="2">The sequence shown here is derived from an EMBL/GenBank/DDBJ whole genome shotgun (WGS) entry which is preliminary data.</text>
</comment>